<dbReference type="EC" id="1.1.1.262" evidence="4"/>
<comment type="caution">
    <text evidence="4">The sequence shown here is derived from an EMBL/GenBank/DDBJ whole genome shotgun (WGS) entry which is preliminary data.</text>
</comment>
<dbReference type="Gene3D" id="3.40.718.10">
    <property type="entry name" value="Isopropylmalate Dehydrogenase"/>
    <property type="match status" value="1"/>
</dbReference>
<evidence type="ECO:0000313" key="4">
    <source>
        <dbReference type="EMBL" id="RVU35921.1"/>
    </source>
</evidence>
<dbReference type="RefSeq" id="WP_127765398.1">
    <property type="nucleotide sequence ID" value="NZ_SADE01000002.1"/>
</dbReference>
<keyword evidence="5" id="KW-1185">Reference proteome</keyword>
<evidence type="ECO:0000256" key="3">
    <source>
        <dbReference type="ARBA" id="ARBA00023027"/>
    </source>
</evidence>
<gene>
    <name evidence="4" type="primary">pdxA</name>
    <name evidence="4" type="ORF">EOI86_11750</name>
</gene>
<dbReference type="EMBL" id="SADE01000002">
    <property type="protein sequence ID" value="RVU35921.1"/>
    <property type="molecule type" value="Genomic_DNA"/>
</dbReference>
<dbReference type="SUPFAM" id="SSF53659">
    <property type="entry name" value="Isocitrate/Isopropylmalate dehydrogenase-like"/>
    <property type="match status" value="1"/>
</dbReference>
<organism evidence="4 5">
    <name type="scientific">Hwanghaeella grinnelliae</name>
    <dbReference type="NCBI Taxonomy" id="2500179"/>
    <lineage>
        <taxon>Bacteria</taxon>
        <taxon>Pseudomonadati</taxon>
        <taxon>Pseudomonadota</taxon>
        <taxon>Alphaproteobacteria</taxon>
        <taxon>Rhodospirillales</taxon>
        <taxon>Rhodospirillaceae</taxon>
        <taxon>Hwanghaeella</taxon>
    </lineage>
</organism>
<dbReference type="InterPro" id="IPR005255">
    <property type="entry name" value="PdxA_fam"/>
</dbReference>
<proteinExistence type="predicted"/>
<evidence type="ECO:0000256" key="2">
    <source>
        <dbReference type="ARBA" id="ARBA00023002"/>
    </source>
</evidence>
<keyword evidence="1" id="KW-0479">Metal-binding</keyword>
<dbReference type="Pfam" id="PF04166">
    <property type="entry name" value="PdxA"/>
    <property type="match status" value="1"/>
</dbReference>
<dbReference type="GO" id="GO:0046872">
    <property type="term" value="F:metal ion binding"/>
    <property type="evidence" value="ECO:0007669"/>
    <property type="project" value="UniProtKB-KW"/>
</dbReference>
<dbReference type="OrthoDB" id="9801783at2"/>
<dbReference type="PANTHER" id="PTHR30004">
    <property type="entry name" value="4-HYDROXYTHREONINE-4-PHOSPHATE DEHYDROGENASE"/>
    <property type="match status" value="1"/>
</dbReference>
<dbReference type="PANTHER" id="PTHR30004:SF6">
    <property type="entry name" value="D-THREONATE 4-PHOSPHATE DEHYDROGENASE"/>
    <property type="match status" value="1"/>
</dbReference>
<keyword evidence="3" id="KW-0520">NAD</keyword>
<dbReference type="GO" id="GO:0050570">
    <property type="term" value="F:4-hydroxythreonine-4-phosphate dehydrogenase activity"/>
    <property type="evidence" value="ECO:0007669"/>
    <property type="project" value="UniProtKB-EC"/>
</dbReference>
<dbReference type="Proteomes" id="UP000287447">
    <property type="component" value="Unassembled WGS sequence"/>
</dbReference>
<dbReference type="AlphaFoldDB" id="A0A3S2VM04"/>
<protein>
    <submittedName>
        <fullName evidence="4">4-hydroxythreonine-4-phosphate dehydrogenase PdxA</fullName>
        <ecNumber evidence="4">1.1.1.262</ecNumber>
    </submittedName>
</protein>
<dbReference type="GO" id="GO:0051287">
    <property type="term" value="F:NAD binding"/>
    <property type="evidence" value="ECO:0007669"/>
    <property type="project" value="InterPro"/>
</dbReference>
<evidence type="ECO:0000256" key="1">
    <source>
        <dbReference type="ARBA" id="ARBA00022723"/>
    </source>
</evidence>
<reference evidence="5" key="1">
    <citation type="submission" date="2019-01" db="EMBL/GenBank/DDBJ databases">
        <title>Gri0909 isolated from a small marine red alga.</title>
        <authorList>
            <person name="Kim J."/>
            <person name="Jeong S.E."/>
            <person name="Jeon C.O."/>
        </authorList>
    </citation>
    <scope>NUCLEOTIDE SEQUENCE [LARGE SCALE GENOMIC DNA]</scope>
    <source>
        <strain evidence="5">Gri0909</strain>
    </source>
</reference>
<evidence type="ECO:0000313" key="5">
    <source>
        <dbReference type="Proteomes" id="UP000287447"/>
    </source>
</evidence>
<sequence>MGIDKKPLAITMGDPSGIGPEIVVKTLVDRVVDRPVVVIGDPAVIERAIDITGAALSCRILDRLGDFDDAGIGTTIDILPAVDMSEPPKFGVVSAASGKAAYDAVIAAIDLAKTGEIAGIVTAPLHKEAMSAAGIRYPGHTEVLADKGGAERVAMMLANDELRTVLVTIHCSLRDAIERADFDAQLAAIRLAHEGCLALGIEKPRIAVAGLNPHAGEGGLFGQEEIEIISPAIRAAVAENMDVTGPWPGDTVFMQARQGRFDIVVAQYHDQGLIPVKYMGIEKGVNVTLGLPFIRTSPDHGTAFDIAGTGTADAESLRTALRYAARMADARVL</sequence>
<name>A0A3S2VM04_9PROT</name>
<accession>A0A3S2VM04</accession>
<dbReference type="NCBIfam" id="TIGR00557">
    <property type="entry name" value="pdxA"/>
    <property type="match status" value="1"/>
</dbReference>
<keyword evidence="2 4" id="KW-0560">Oxidoreductase</keyword>